<dbReference type="GO" id="GO:0008641">
    <property type="term" value="F:ubiquitin-like modifier activating enzyme activity"/>
    <property type="evidence" value="ECO:0007669"/>
    <property type="project" value="InterPro"/>
</dbReference>
<dbReference type="InterPro" id="IPR025221">
    <property type="entry name" value="E1-N_dom"/>
</dbReference>
<feature type="domain" description="THIF-type NAD/FAD binding fold" evidence="1">
    <location>
        <begin position="176"/>
        <end position="450"/>
    </location>
</feature>
<accession>A0A2M8QYQ2</accession>
<evidence type="ECO:0008006" key="5">
    <source>
        <dbReference type="Google" id="ProtNLM"/>
    </source>
</evidence>
<dbReference type="InterPro" id="IPR035985">
    <property type="entry name" value="Ubiquitin-activating_enz"/>
</dbReference>
<protein>
    <recommendedName>
        <fullName evidence="5">THIF-type NAD/FAD binding fold domain-containing protein</fullName>
    </recommendedName>
</protein>
<proteinExistence type="predicted"/>
<dbReference type="AlphaFoldDB" id="A0A2M8QYQ2"/>
<evidence type="ECO:0000313" key="4">
    <source>
        <dbReference type="Proteomes" id="UP000231194"/>
    </source>
</evidence>
<dbReference type="Pfam" id="PF00899">
    <property type="entry name" value="ThiF"/>
    <property type="match status" value="1"/>
</dbReference>
<dbReference type="SUPFAM" id="SSF69572">
    <property type="entry name" value="Activating enzymes of the ubiquitin-like proteins"/>
    <property type="match status" value="1"/>
</dbReference>
<evidence type="ECO:0000259" key="2">
    <source>
        <dbReference type="Pfam" id="PF14463"/>
    </source>
</evidence>
<organism evidence="3 4">
    <name type="scientific">Bradyrhizobium forestalis</name>
    <dbReference type="NCBI Taxonomy" id="1419263"/>
    <lineage>
        <taxon>Bacteria</taxon>
        <taxon>Pseudomonadati</taxon>
        <taxon>Pseudomonadota</taxon>
        <taxon>Alphaproteobacteria</taxon>
        <taxon>Hyphomicrobiales</taxon>
        <taxon>Nitrobacteraceae</taxon>
        <taxon>Bradyrhizobium</taxon>
    </lineage>
</organism>
<reference evidence="3 4" key="1">
    <citation type="submission" date="2017-11" db="EMBL/GenBank/DDBJ databases">
        <title>Bradyrhizobium forestalis sp. nov., an efficient nitrogen-fixing bacterium isolated from nodules of forest legume species in the Amazon.</title>
        <authorList>
            <person name="Costa E.M."/>
            <person name="Guimaraes A."/>
            <person name="Carvalho T.S."/>
            <person name="Rodrigues T.L."/>
            <person name="Ribeiro P.R.A."/>
            <person name="Lebbe L."/>
            <person name="Willems A."/>
            <person name="Moreira F.M.S."/>
        </authorList>
    </citation>
    <scope>NUCLEOTIDE SEQUENCE [LARGE SCALE GENOMIC DNA]</scope>
    <source>
        <strain evidence="3 4">INPA54B</strain>
    </source>
</reference>
<evidence type="ECO:0000313" key="3">
    <source>
        <dbReference type="EMBL" id="PJG50695.1"/>
    </source>
</evidence>
<dbReference type="Pfam" id="PF14463">
    <property type="entry name" value="E1-N"/>
    <property type="match status" value="1"/>
</dbReference>
<feature type="domain" description="E1 N-terminal" evidence="2">
    <location>
        <begin position="14"/>
        <end position="162"/>
    </location>
</feature>
<gene>
    <name evidence="3" type="ORF">CVM73_35080</name>
</gene>
<evidence type="ECO:0000259" key="1">
    <source>
        <dbReference type="Pfam" id="PF00899"/>
    </source>
</evidence>
<sequence>MGTRMSTDNLTAEARRENAAMLAAALGIDLESAGEALQFGVAITFDPADTTAAAIADDLAALLGRTVGGVTFGIAEADTVLEVLVGKVDANTRLPSLLVYVGSGGAVIGGRPAQEPCAGIPRVLCLLVACYAAAATMQAVFGARLPFEAAFPQRISFDQLGIDPGAFVGPVALGDVYLAGAGAIGNGFLWAARHLNFTGTLHIVDDDVVSPGNLNRQIWFAKDDIGLSKAERLSSLAQNEFPGLKLTPRTHRLQDLPEKSDGPWLRRLLVAVDSRRARRKIQMEFPGEVFDASTTDIREIVVHYHRQPTQGACLSCIYEADQEEFTREHHIAEHLGVSVEDVRSERINPSAADRIAAHVRGIEASALVGIAYDTLFKQLCGEGALRTLEGRRVVAPFAFVSVLAGTLLAIEILRRVGVGRNSVDFNYWRVSPWHCVLERRRIFRPPQVGCEFCGNTVLRSVNAALWGALSPPRTE</sequence>
<keyword evidence="4" id="KW-1185">Reference proteome</keyword>
<dbReference type="Proteomes" id="UP000231194">
    <property type="component" value="Unassembled WGS sequence"/>
</dbReference>
<dbReference type="Gene3D" id="3.40.50.720">
    <property type="entry name" value="NAD(P)-binding Rossmann-like Domain"/>
    <property type="match status" value="1"/>
</dbReference>
<dbReference type="EMBL" id="PGVG01000052">
    <property type="protein sequence ID" value="PJG50695.1"/>
    <property type="molecule type" value="Genomic_DNA"/>
</dbReference>
<name>A0A2M8QYQ2_9BRAD</name>
<comment type="caution">
    <text evidence="3">The sequence shown here is derived from an EMBL/GenBank/DDBJ whole genome shotgun (WGS) entry which is preliminary data.</text>
</comment>
<dbReference type="InterPro" id="IPR000594">
    <property type="entry name" value="ThiF_NAD_FAD-bd"/>
</dbReference>